<feature type="transmembrane region" description="Helical" evidence="11">
    <location>
        <begin position="134"/>
        <end position="158"/>
    </location>
</feature>
<keyword evidence="6 11" id="KW-1133">Transmembrane helix</keyword>
<dbReference type="InterPro" id="IPR045621">
    <property type="entry name" value="BPD_transp_1_N"/>
</dbReference>
<keyword evidence="7" id="KW-0406">Ion transport</keyword>
<keyword evidence="8" id="KW-0921">Nickel transport</keyword>
<feature type="domain" description="ABC transmembrane type-1" evidence="12">
    <location>
        <begin position="98"/>
        <end position="299"/>
    </location>
</feature>
<evidence type="ECO:0000256" key="1">
    <source>
        <dbReference type="ARBA" id="ARBA00004651"/>
    </source>
</evidence>
<dbReference type="PROSITE" id="PS50928">
    <property type="entry name" value="ABC_TM1"/>
    <property type="match status" value="1"/>
</dbReference>
<evidence type="ECO:0000256" key="4">
    <source>
        <dbReference type="ARBA" id="ARBA00022596"/>
    </source>
</evidence>
<dbReference type="Gene3D" id="1.10.3720.10">
    <property type="entry name" value="MetI-like"/>
    <property type="match status" value="1"/>
</dbReference>
<gene>
    <name evidence="13" type="ORF">CTM72_02055</name>
</gene>
<dbReference type="PANTHER" id="PTHR43163">
    <property type="entry name" value="DIPEPTIDE TRANSPORT SYSTEM PERMEASE PROTEIN DPPB-RELATED"/>
    <property type="match status" value="1"/>
</dbReference>
<dbReference type="Pfam" id="PF00528">
    <property type="entry name" value="BPD_transp_1"/>
    <property type="match status" value="1"/>
</dbReference>
<dbReference type="Proteomes" id="UP000230056">
    <property type="component" value="Chromosome"/>
</dbReference>
<dbReference type="Pfam" id="PF19300">
    <property type="entry name" value="BPD_transp_1_N"/>
    <property type="match status" value="1"/>
</dbReference>
<evidence type="ECO:0000256" key="6">
    <source>
        <dbReference type="ARBA" id="ARBA00022989"/>
    </source>
</evidence>
<evidence type="ECO:0000256" key="11">
    <source>
        <dbReference type="RuleBase" id="RU363032"/>
    </source>
</evidence>
<evidence type="ECO:0000256" key="5">
    <source>
        <dbReference type="ARBA" id="ARBA00022692"/>
    </source>
</evidence>
<dbReference type="NCBIfam" id="NF045470">
    <property type="entry name" value="Opp2B"/>
    <property type="match status" value="1"/>
</dbReference>
<evidence type="ECO:0000313" key="13">
    <source>
        <dbReference type="EMBL" id="ATV58636.1"/>
    </source>
</evidence>
<evidence type="ECO:0000256" key="9">
    <source>
        <dbReference type="ARBA" id="ARBA00023136"/>
    </source>
</evidence>
<protein>
    <submittedName>
        <fullName evidence="13">Nickel ABC transporter permease subunit NikB</fullName>
    </submittedName>
</protein>
<dbReference type="GO" id="GO:0005886">
    <property type="term" value="C:plasma membrane"/>
    <property type="evidence" value="ECO:0007669"/>
    <property type="project" value="UniProtKB-SubCell"/>
</dbReference>
<dbReference type="InterPro" id="IPR050045">
    <property type="entry name" value="Opp2B"/>
</dbReference>
<evidence type="ECO:0000259" key="12">
    <source>
        <dbReference type="PROSITE" id="PS50928"/>
    </source>
</evidence>
<dbReference type="RefSeq" id="WP_100024309.1">
    <property type="nucleotide sequence ID" value="NZ_CP024699.1"/>
</dbReference>
<evidence type="ECO:0000256" key="8">
    <source>
        <dbReference type="ARBA" id="ARBA00023112"/>
    </source>
</evidence>
<keyword evidence="3" id="KW-1003">Cell membrane</keyword>
<evidence type="ECO:0000256" key="2">
    <source>
        <dbReference type="ARBA" id="ARBA00022448"/>
    </source>
</evidence>
<dbReference type="InterPro" id="IPR000515">
    <property type="entry name" value="MetI-like"/>
</dbReference>
<keyword evidence="4" id="KW-0533">Nickel</keyword>
<name>A0A2D3NUE1_9FUSO</name>
<dbReference type="SUPFAM" id="SSF161098">
    <property type="entry name" value="MetI-like"/>
    <property type="match status" value="1"/>
</dbReference>
<feature type="transmembrane region" description="Helical" evidence="11">
    <location>
        <begin position="9"/>
        <end position="30"/>
    </location>
</feature>
<feature type="transmembrane region" description="Helical" evidence="11">
    <location>
        <begin position="173"/>
        <end position="192"/>
    </location>
</feature>
<evidence type="ECO:0000256" key="7">
    <source>
        <dbReference type="ARBA" id="ARBA00023065"/>
    </source>
</evidence>
<organism evidence="13 14">
    <name type="scientific">Fusobacterium pseudoperiodonticum</name>
    <dbReference type="NCBI Taxonomy" id="2663009"/>
    <lineage>
        <taxon>Bacteria</taxon>
        <taxon>Fusobacteriati</taxon>
        <taxon>Fusobacteriota</taxon>
        <taxon>Fusobacteriia</taxon>
        <taxon>Fusobacteriales</taxon>
        <taxon>Fusobacteriaceae</taxon>
        <taxon>Fusobacterium</taxon>
    </lineage>
</organism>
<comment type="subcellular location">
    <subcellularLocation>
        <location evidence="1 11">Cell membrane</location>
        <topology evidence="1 11">Multi-pass membrane protein</topology>
    </subcellularLocation>
</comment>
<accession>A0A2D3NUE1</accession>
<dbReference type="CDD" id="cd06261">
    <property type="entry name" value="TM_PBP2"/>
    <property type="match status" value="1"/>
</dbReference>
<keyword evidence="2 11" id="KW-0813">Transport</keyword>
<dbReference type="EMBL" id="CP024699">
    <property type="protein sequence ID" value="ATV58636.1"/>
    <property type="molecule type" value="Genomic_DNA"/>
</dbReference>
<comment type="similarity">
    <text evidence="10">Belongs to the binding-protein-dependent transport system permease family. OppBC subfamily.</text>
</comment>
<dbReference type="AlphaFoldDB" id="A0A2D3NUE1"/>
<dbReference type="GO" id="GO:0015099">
    <property type="term" value="F:nickel cation transmembrane transporter activity"/>
    <property type="evidence" value="ECO:0007669"/>
    <property type="project" value="InterPro"/>
</dbReference>
<evidence type="ECO:0000256" key="10">
    <source>
        <dbReference type="ARBA" id="ARBA00024202"/>
    </source>
</evidence>
<dbReference type="InterPro" id="IPR035906">
    <property type="entry name" value="MetI-like_sf"/>
</dbReference>
<feature type="transmembrane region" description="Helical" evidence="11">
    <location>
        <begin position="280"/>
        <end position="299"/>
    </location>
</feature>
<keyword evidence="5 11" id="KW-0812">Transmembrane</keyword>
<reference evidence="13 14" key="1">
    <citation type="submission" date="2017-11" db="EMBL/GenBank/DDBJ databases">
        <title>Genome sequencing of Fusobacterium periodonticum KCOM 1261.</title>
        <authorList>
            <person name="Kook J.-K."/>
            <person name="Park S.-N."/>
            <person name="Lim Y.K."/>
        </authorList>
    </citation>
    <scope>NUCLEOTIDE SEQUENCE [LARGE SCALE GENOMIC DNA]</scope>
    <source>
        <strain evidence="13 14">KCOM 1261</strain>
    </source>
</reference>
<sequence length="313" mass="35469">MIKYIIKRILYLIPILIGVTFLTFLMLYLAPSDPISMKYSSMATVGDSKYIEEKKEEMGLNDSFIKQYVRWSKNVLSGDFGISTKYNVPVKDEIAKRLPKTLALTGTSILITIFLAFPLGIISAKYKNKWIDYIIRFFSFTGISIPSFWLGLMLMYIFSVKFKLLPIVGSKGIKSLILPSVTLSVWLVAVYIRRIRACILEEINKDYVVALESKGISSSKIMLFHILPNSLLTIITMFGMSIGSILGGTTIIETIFEYRGLGKMAADAITNRDYFLMQGYVIWTAIIYVVINLLVDILYKYLNPKIKIGDDSL</sequence>
<evidence type="ECO:0000256" key="3">
    <source>
        <dbReference type="ARBA" id="ARBA00022475"/>
    </source>
</evidence>
<feature type="transmembrane region" description="Helical" evidence="11">
    <location>
        <begin position="102"/>
        <end position="122"/>
    </location>
</feature>
<keyword evidence="9 11" id="KW-0472">Membrane</keyword>
<evidence type="ECO:0000313" key="14">
    <source>
        <dbReference type="Proteomes" id="UP000230056"/>
    </source>
</evidence>
<proteinExistence type="inferred from homology"/>
<dbReference type="PANTHER" id="PTHR43163:SF6">
    <property type="entry name" value="DIPEPTIDE TRANSPORT SYSTEM PERMEASE PROTEIN DPPB-RELATED"/>
    <property type="match status" value="1"/>
</dbReference>
<feature type="transmembrane region" description="Helical" evidence="11">
    <location>
        <begin position="230"/>
        <end position="252"/>
    </location>
</feature>